<evidence type="ECO:0000256" key="1">
    <source>
        <dbReference type="SAM" id="Phobius"/>
    </source>
</evidence>
<dbReference type="EMBL" id="JALPRY010000001">
    <property type="protein sequence ID" value="MCK8778476.1"/>
    <property type="molecule type" value="Genomic_DNA"/>
</dbReference>
<proteinExistence type="predicted"/>
<dbReference type="RefSeq" id="WP_118850111.1">
    <property type="nucleotide sequence ID" value="NZ_JALPRY010000001.1"/>
</dbReference>
<reference evidence="2 3" key="1">
    <citation type="submission" date="2022-04" db="EMBL/GenBank/DDBJ databases">
        <title>Rhizobium coralii sp. nov., isolated from coral Turbinaria peltata.</title>
        <authorList>
            <person name="Sun H."/>
        </authorList>
    </citation>
    <scope>NUCLEOTIDE SEQUENCE [LARGE SCALE GENOMIC DNA]</scope>
    <source>
        <strain evidence="2 3">NTR19</strain>
    </source>
</reference>
<protein>
    <submittedName>
        <fullName evidence="2">Uncharacterized protein</fullName>
    </submittedName>
</protein>
<comment type="caution">
    <text evidence="2">The sequence shown here is derived from an EMBL/GenBank/DDBJ whole genome shotgun (WGS) entry which is preliminary data.</text>
</comment>
<keyword evidence="1" id="KW-0472">Membrane</keyword>
<dbReference type="Proteomes" id="UP001202827">
    <property type="component" value="Unassembled WGS sequence"/>
</dbReference>
<gene>
    <name evidence="2" type="ORF">M0654_00635</name>
</gene>
<sequence length="69" mass="6987">MTTSTMNGPTFAAMPPIGAEKANAAHPLKGVLITVFTVKIAVAAFLLATVSLAPPVNAEASYMTAAIVD</sequence>
<keyword evidence="1" id="KW-0812">Transmembrane</keyword>
<organism evidence="2 3">
    <name type="scientific">Neorhizobium turbinariae</name>
    <dbReference type="NCBI Taxonomy" id="2937795"/>
    <lineage>
        <taxon>Bacteria</taxon>
        <taxon>Pseudomonadati</taxon>
        <taxon>Pseudomonadota</taxon>
        <taxon>Alphaproteobacteria</taxon>
        <taxon>Hyphomicrobiales</taxon>
        <taxon>Rhizobiaceae</taxon>
        <taxon>Rhizobium/Agrobacterium group</taxon>
        <taxon>Neorhizobium</taxon>
    </lineage>
</organism>
<keyword evidence="1" id="KW-1133">Transmembrane helix</keyword>
<evidence type="ECO:0000313" key="2">
    <source>
        <dbReference type="EMBL" id="MCK8778476.1"/>
    </source>
</evidence>
<name>A0ABT0IKT5_9HYPH</name>
<evidence type="ECO:0000313" key="3">
    <source>
        <dbReference type="Proteomes" id="UP001202827"/>
    </source>
</evidence>
<keyword evidence="3" id="KW-1185">Reference proteome</keyword>
<feature type="transmembrane region" description="Helical" evidence="1">
    <location>
        <begin position="31"/>
        <end position="53"/>
    </location>
</feature>
<accession>A0ABT0IKT5</accession>